<dbReference type="AlphaFoldDB" id="A0AAV2NG80"/>
<accession>A0AAV2NG80</accession>
<evidence type="ECO:0000313" key="1">
    <source>
        <dbReference type="EMBL" id="CAL1678647.1"/>
    </source>
</evidence>
<gene>
    <name evidence="1" type="ORF">LPLAT_LOCUS4455</name>
</gene>
<sequence length="106" mass="12422">MTIDGLMERMRSAFYCRSSMMERRRKFEGRTCNSSENFADYYHKKRILVSQISIDDDDLINYLIEGKGDMLLRNQARIQHYDSAGASSENFRRIIIQSEAIIQTSL</sequence>
<protein>
    <submittedName>
        <fullName evidence="1">Uncharacterized protein</fullName>
    </submittedName>
</protein>
<keyword evidence="2" id="KW-1185">Reference proteome</keyword>
<dbReference type="Proteomes" id="UP001497644">
    <property type="component" value="Chromosome 14"/>
</dbReference>
<dbReference type="EMBL" id="OZ034837">
    <property type="protein sequence ID" value="CAL1678647.1"/>
    <property type="molecule type" value="Genomic_DNA"/>
</dbReference>
<name>A0AAV2NG80_9HYME</name>
<organism evidence="1 2">
    <name type="scientific">Lasius platythorax</name>
    <dbReference type="NCBI Taxonomy" id="488582"/>
    <lineage>
        <taxon>Eukaryota</taxon>
        <taxon>Metazoa</taxon>
        <taxon>Ecdysozoa</taxon>
        <taxon>Arthropoda</taxon>
        <taxon>Hexapoda</taxon>
        <taxon>Insecta</taxon>
        <taxon>Pterygota</taxon>
        <taxon>Neoptera</taxon>
        <taxon>Endopterygota</taxon>
        <taxon>Hymenoptera</taxon>
        <taxon>Apocrita</taxon>
        <taxon>Aculeata</taxon>
        <taxon>Formicoidea</taxon>
        <taxon>Formicidae</taxon>
        <taxon>Formicinae</taxon>
        <taxon>Lasius</taxon>
        <taxon>Lasius</taxon>
    </lineage>
</organism>
<evidence type="ECO:0000313" key="2">
    <source>
        <dbReference type="Proteomes" id="UP001497644"/>
    </source>
</evidence>
<proteinExistence type="predicted"/>
<reference evidence="1" key="1">
    <citation type="submission" date="2024-04" db="EMBL/GenBank/DDBJ databases">
        <authorList>
            <consortium name="Molecular Ecology Group"/>
        </authorList>
    </citation>
    <scope>NUCLEOTIDE SEQUENCE</scope>
</reference>